<keyword evidence="2" id="KW-1185">Reference proteome</keyword>
<sequence length="91" mass="10202">MTDCQAILLKPNAEIERLAALYIAEGIIPATYETDALHIATATISQLDCIISLNFKHIVKDKTIEMTEIINYRAGYKKVGIYIPAEVIYDE</sequence>
<dbReference type="EMBL" id="BGZO01000012">
    <property type="protein sequence ID" value="GBR75972.1"/>
    <property type="molecule type" value="Genomic_DNA"/>
</dbReference>
<name>A0A388TH20_9BACT</name>
<dbReference type="Proteomes" id="UP000275925">
    <property type="component" value="Unassembled WGS sequence"/>
</dbReference>
<accession>A0A388TH20</accession>
<protein>
    <recommendedName>
        <fullName evidence="3">PIN domain-containing protein</fullName>
    </recommendedName>
</protein>
<dbReference type="AlphaFoldDB" id="A0A388TH20"/>
<proteinExistence type="predicted"/>
<gene>
    <name evidence="1" type="ORF">NO2_0592</name>
</gene>
<organism evidence="1 2">
    <name type="scientific">Candidatus Termititenax persephonae</name>
    <dbReference type="NCBI Taxonomy" id="2218525"/>
    <lineage>
        <taxon>Bacteria</taxon>
        <taxon>Bacillati</taxon>
        <taxon>Candidatus Margulisiibacteriota</taxon>
        <taxon>Candidatus Termititenacia</taxon>
        <taxon>Candidatus Termititenacales</taxon>
        <taxon>Candidatus Termititenacaceae</taxon>
        <taxon>Candidatus Termititenax</taxon>
    </lineage>
</organism>
<evidence type="ECO:0000313" key="2">
    <source>
        <dbReference type="Proteomes" id="UP000275925"/>
    </source>
</evidence>
<comment type="caution">
    <text evidence="1">The sequence shown here is derived from an EMBL/GenBank/DDBJ whole genome shotgun (WGS) entry which is preliminary data.</text>
</comment>
<evidence type="ECO:0008006" key="3">
    <source>
        <dbReference type="Google" id="ProtNLM"/>
    </source>
</evidence>
<reference evidence="1 2" key="1">
    <citation type="journal article" date="2019" name="ISME J.">
        <title>Genome analyses of uncultured TG2/ZB3 bacteria in 'Margulisbacteria' specifically attached to ectosymbiotic spirochetes of protists in the termite gut.</title>
        <authorList>
            <person name="Utami Y.D."/>
            <person name="Kuwahara H."/>
            <person name="Igai K."/>
            <person name="Murakami T."/>
            <person name="Sugaya K."/>
            <person name="Morikawa T."/>
            <person name="Nagura Y."/>
            <person name="Yuki M."/>
            <person name="Deevong P."/>
            <person name="Inoue T."/>
            <person name="Kihara K."/>
            <person name="Lo N."/>
            <person name="Yamada A."/>
            <person name="Ohkuma M."/>
            <person name="Hongoh Y."/>
        </authorList>
    </citation>
    <scope>NUCLEOTIDE SEQUENCE [LARGE SCALE GENOMIC DNA]</scope>
    <source>
        <strain evidence="1">NkOx7-02</strain>
    </source>
</reference>
<evidence type="ECO:0000313" key="1">
    <source>
        <dbReference type="EMBL" id="GBR75972.1"/>
    </source>
</evidence>